<reference evidence="3 4" key="1">
    <citation type="journal article" date="2023" name="Int. J. Mol. Sci.">
        <title>De Novo Assembly and Annotation of 11 Diverse Shrub Willow (Salix) Genomes Reveals Novel Gene Organization in Sex-Linked Regions.</title>
        <authorList>
            <person name="Hyden B."/>
            <person name="Feng K."/>
            <person name="Yates T.B."/>
            <person name="Jawdy S."/>
            <person name="Cereghino C."/>
            <person name="Smart L.B."/>
            <person name="Muchero W."/>
        </authorList>
    </citation>
    <scope>NUCLEOTIDE SEQUENCE [LARGE SCALE GENOMIC DNA]</scope>
    <source>
        <tissue evidence="3">Shoot tip</tissue>
    </source>
</reference>
<keyword evidence="1" id="KW-0653">Protein transport</keyword>
<comment type="subcellular location">
    <subcellularLocation>
        <location evidence="1">Nucleus</location>
        <location evidence="1">Nucleoplasm</location>
    </subcellularLocation>
</comment>
<dbReference type="Gene3D" id="1.10.246.140">
    <property type="match status" value="2"/>
</dbReference>
<protein>
    <recommendedName>
        <fullName evidence="1">Transcription and mRNA export factor ENY2</fullName>
    </recommendedName>
    <alternativeName>
        <fullName evidence="1">Enhancer of yellow 2 transcription factor homolog</fullName>
    </alternativeName>
</protein>
<dbReference type="GO" id="GO:0006368">
    <property type="term" value="P:transcription elongation by RNA polymerase II"/>
    <property type="evidence" value="ECO:0007669"/>
    <property type="project" value="UniProtKB-UniRule"/>
</dbReference>
<proteinExistence type="inferred from homology"/>
<evidence type="ECO:0000313" key="3">
    <source>
        <dbReference type="EMBL" id="KAJ6424102.1"/>
    </source>
</evidence>
<keyword evidence="1" id="KW-0539">Nucleus</keyword>
<comment type="caution">
    <text evidence="3">The sequence shown here is derived from an EMBL/GenBank/DDBJ whole genome shotgun (WGS) entry which is preliminary data.</text>
</comment>
<dbReference type="GO" id="GO:0070390">
    <property type="term" value="C:transcription export complex 2"/>
    <property type="evidence" value="ECO:0007669"/>
    <property type="project" value="UniProtKB-UniRule"/>
</dbReference>
<keyword evidence="1" id="KW-0010">Activator</keyword>
<dbReference type="GO" id="GO:0071819">
    <property type="term" value="C:DUBm complex"/>
    <property type="evidence" value="ECO:0007669"/>
    <property type="project" value="UniProtKB-UniRule"/>
</dbReference>
<comment type="similarity">
    <text evidence="1">Belongs to the ENY2 family.</text>
</comment>
<dbReference type="Pfam" id="PF10163">
    <property type="entry name" value="EnY2"/>
    <property type="match status" value="2"/>
</dbReference>
<dbReference type="GO" id="GO:0006406">
    <property type="term" value="P:mRNA export from nucleus"/>
    <property type="evidence" value="ECO:0007669"/>
    <property type="project" value="UniProtKB-UniRule"/>
</dbReference>
<comment type="function">
    <text evidence="1">Involved in mRNA export coupled transcription activation by association with both the TREX-2 and the SAGA complexes. The transcription regulatory histone acetylation (HAT) complex SAGA is a multiprotein complex that activates transcription by remodeling chromatin and mediating histone acetylation and deubiquitination. Within the SAGA complex, participates to a subcomplex that specifically deubiquitinates histones. The SAGA complex is recruited to specific gene promoters by activators, where it is required for transcription. The TREX-2 complex functions in docking export-competent ribonucleoprotein particles (mRNPs) to the nuclear entrance of the nuclear pore complex (nuclear basket). TREX-2 participates in mRNA export and accurate chromatin positioning in the nucleus by tethering genes to the nuclear periphery.</text>
</comment>
<accession>A0AAD6KKQ1</accession>
<dbReference type="GO" id="GO:0005643">
    <property type="term" value="C:nuclear pore"/>
    <property type="evidence" value="ECO:0007669"/>
    <property type="project" value="UniProtKB-UniRule"/>
</dbReference>
<dbReference type="EMBL" id="JAPFFJ010000006">
    <property type="protein sequence ID" value="KAJ6424102.1"/>
    <property type="molecule type" value="Genomic_DNA"/>
</dbReference>
<keyword evidence="1" id="KW-0509">mRNA transport</keyword>
<name>A0AAD6KKQ1_9ROSI</name>
<keyword evidence="1" id="KW-0156">Chromatin regulator</keyword>
<dbReference type="Proteomes" id="UP001162972">
    <property type="component" value="Chromosome 16"/>
</dbReference>
<dbReference type="PANTHER" id="PTHR12514">
    <property type="entry name" value="ENHANCER OF YELLOW 2 TRANSCRIPTION FACTOR"/>
    <property type="match status" value="1"/>
</dbReference>
<evidence type="ECO:0000313" key="4">
    <source>
        <dbReference type="Proteomes" id="UP001162972"/>
    </source>
</evidence>
<evidence type="ECO:0000256" key="1">
    <source>
        <dbReference type="HAMAP-Rule" id="MF_03046"/>
    </source>
</evidence>
<dbReference type="HAMAP" id="MF_03046">
    <property type="entry name" value="ENY2_Sus1"/>
    <property type="match status" value="1"/>
</dbReference>
<dbReference type="GO" id="GO:0003713">
    <property type="term" value="F:transcription coactivator activity"/>
    <property type="evidence" value="ECO:0007669"/>
    <property type="project" value="UniProtKB-UniRule"/>
</dbReference>
<keyword evidence="1" id="KW-0811">Translocation</keyword>
<dbReference type="GO" id="GO:0005654">
    <property type="term" value="C:nucleoplasm"/>
    <property type="evidence" value="ECO:0007669"/>
    <property type="project" value="UniProtKB-SubCell"/>
</dbReference>
<gene>
    <name evidence="3" type="ORF">OIU84_024973</name>
</gene>
<dbReference type="GO" id="GO:0000124">
    <property type="term" value="C:SAGA complex"/>
    <property type="evidence" value="ECO:0007669"/>
    <property type="project" value="UniProtKB-UniRule"/>
</dbReference>
<dbReference type="InterPro" id="IPR018783">
    <property type="entry name" value="TF_ENY2"/>
</dbReference>
<dbReference type="AlphaFoldDB" id="A0AAD6KKQ1"/>
<dbReference type="GO" id="GO:0015031">
    <property type="term" value="P:protein transport"/>
    <property type="evidence" value="ECO:0007669"/>
    <property type="project" value="UniProtKB-KW"/>
</dbReference>
<sequence>MRFSRSFIMSKRHPLYQILWFSDRPAPAPGYRNLNLEDNQSASAAILMASAFRLFDFFIISSRSMRDSVNRPPTPDDTAEEEEKQPTLQETINIKLIESGEKERLMELLRERLIECGWKDEMKALCRIIRCNGRSCSLRYDGADAECVLQVLPSPSKSAKILVPDLWKLPQGNALDRDAASFWLNEWSPPSGNLCSHTSLREFWKCMTGEGIMKDILSLAAGDCIRILTFLSLFRHFGSCNFFPGPAFIKKKGRNNVTVDDLVHVITPKGRVSIPDSVKAELLQRIRSFLVQAAV</sequence>
<feature type="region of interest" description="Disordered" evidence="2">
    <location>
        <begin position="66"/>
        <end position="87"/>
    </location>
</feature>
<comment type="subunit">
    <text evidence="1">Component of the nuclear pore complex (NPC)-associated TREX-2 complex (transcription and export complex 2). Component of the SAGA transcription coactivator-HAT complex. Within the SAGA complex, participates to a subcomplex of SAGA called the DUB module (deubiquitination module).</text>
</comment>
<dbReference type="InterPro" id="IPR038212">
    <property type="entry name" value="TF_EnY2_sf"/>
</dbReference>
<dbReference type="GO" id="GO:0006325">
    <property type="term" value="P:chromatin organization"/>
    <property type="evidence" value="ECO:0007669"/>
    <property type="project" value="UniProtKB-KW"/>
</dbReference>
<organism evidence="3 4">
    <name type="scientific">Salix udensis</name>
    <dbReference type="NCBI Taxonomy" id="889485"/>
    <lineage>
        <taxon>Eukaryota</taxon>
        <taxon>Viridiplantae</taxon>
        <taxon>Streptophyta</taxon>
        <taxon>Embryophyta</taxon>
        <taxon>Tracheophyta</taxon>
        <taxon>Spermatophyta</taxon>
        <taxon>Magnoliopsida</taxon>
        <taxon>eudicotyledons</taxon>
        <taxon>Gunneridae</taxon>
        <taxon>Pentapetalae</taxon>
        <taxon>rosids</taxon>
        <taxon>fabids</taxon>
        <taxon>Malpighiales</taxon>
        <taxon>Salicaceae</taxon>
        <taxon>Saliceae</taxon>
        <taxon>Salix</taxon>
    </lineage>
</organism>
<keyword evidence="1" id="KW-0805">Transcription regulation</keyword>
<keyword evidence="4" id="KW-1185">Reference proteome</keyword>
<evidence type="ECO:0000256" key="2">
    <source>
        <dbReference type="SAM" id="MobiDB-lite"/>
    </source>
</evidence>
<keyword evidence="1" id="KW-0804">Transcription</keyword>
<keyword evidence="1" id="KW-0813">Transport</keyword>